<evidence type="ECO:0000313" key="2">
    <source>
        <dbReference type="Proteomes" id="UP000198775"/>
    </source>
</evidence>
<organism evidence="1 2">
    <name type="scientific">Halorientalis persicus</name>
    <dbReference type="NCBI Taxonomy" id="1367881"/>
    <lineage>
        <taxon>Archaea</taxon>
        <taxon>Methanobacteriati</taxon>
        <taxon>Methanobacteriota</taxon>
        <taxon>Stenosarchaea group</taxon>
        <taxon>Halobacteria</taxon>
        <taxon>Halobacteriales</taxon>
        <taxon>Haloarculaceae</taxon>
        <taxon>Halorientalis</taxon>
    </lineage>
</organism>
<name>A0A1H8SB22_9EURY</name>
<protein>
    <submittedName>
        <fullName evidence="1">Uncharacterized protein</fullName>
    </submittedName>
</protein>
<proteinExistence type="predicted"/>
<evidence type="ECO:0000313" key="1">
    <source>
        <dbReference type="EMBL" id="SEO75574.1"/>
    </source>
</evidence>
<dbReference type="AlphaFoldDB" id="A0A1H8SB22"/>
<gene>
    <name evidence="1" type="ORF">SAMN05216388_101851</name>
</gene>
<dbReference type="Proteomes" id="UP000198775">
    <property type="component" value="Unassembled WGS sequence"/>
</dbReference>
<sequence length="434" mass="49904">MDSRGYICTDRAEVSGSGTDLKFKPKVSGRPIIAEAKHRGQNQQGLSPKKYKEGFAEYFIRWVENPEYEFHFFISNEANGQLWRRLFRQDPDSETVREYFEELQEDIAGETGEELSKYTVETFEDFAADTTVWNWDYVELVREADRAERTGDLDYEPYLTPYSPIKDGQGKLHTNFFEVTNLPSTVYRFAVQDGVSPSSFYGRQMNRHAPVALYEGMLYSLLPQEDLPDAAADATDGGEDQLSFVEFSDRSDDDSKNWAKSLLEGLLAFYARENGAVVGERHDGRVTLIYMPLSDGGNHGKERKVGRRWLAKEADRHPVVRHRAIEVDVKRFAGRYYYAFSPKQEFTEDGRTLVDPAYKDKLSDDFSQSRYPQNARKRGNIEAWAEVLDPQESLMAYGAAKPIQELEFEQVRDIETNCRPPSDGDERTELIERQ</sequence>
<accession>A0A1H8SB22</accession>
<keyword evidence="2" id="KW-1185">Reference proteome</keyword>
<reference evidence="2" key="1">
    <citation type="submission" date="2016-10" db="EMBL/GenBank/DDBJ databases">
        <authorList>
            <person name="Varghese N."/>
            <person name="Submissions S."/>
        </authorList>
    </citation>
    <scope>NUCLEOTIDE SEQUENCE [LARGE SCALE GENOMIC DNA]</scope>
    <source>
        <strain evidence="2">IBRC-M 10043</strain>
    </source>
</reference>
<dbReference type="EMBL" id="FOCX01000018">
    <property type="protein sequence ID" value="SEO75574.1"/>
    <property type="molecule type" value="Genomic_DNA"/>
</dbReference>